<evidence type="ECO:0000313" key="3">
    <source>
        <dbReference type="Proteomes" id="UP000183658"/>
    </source>
</evidence>
<dbReference type="EMBL" id="FOFZ01000003">
    <property type="protein sequence ID" value="SEQ66287.1"/>
    <property type="molecule type" value="Genomic_DNA"/>
</dbReference>
<name>A0A1H9HVJ1_FLAFI</name>
<evidence type="ECO:0000256" key="1">
    <source>
        <dbReference type="SAM" id="SignalP"/>
    </source>
</evidence>
<protein>
    <submittedName>
        <fullName evidence="2">Uncharacterized protein</fullName>
    </submittedName>
</protein>
<dbReference type="AlphaFoldDB" id="A0A1H9HVJ1"/>
<feature type="chain" id="PRO_5010357610" evidence="1">
    <location>
        <begin position="25"/>
        <end position="88"/>
    </location>
</feature>
<dbReference type="OrthoDB" id="1361672at2"/>
<keyword evidence="1" id="KW-0732">Signal</keyword>
<dbReference type="Pfam" id="PF20130">
    <property type="entry name" value="DUF6520"/>
    <property type="match status" value="1"/>
</dbReference>
<dbReference type="RefSeq" id="WP_074722541.1">
    <property type="nucleotide sequence ID" value="NZ_CBCRVS010000012.1"/>
</dbReference>
<keyword evidence="3" id="KW-1185">Reference proteome</keyword>
<dbReference type="InterPro" id="IPR045391">
    <property type="entry name" value="DUF6520"/>
</dbReference>
<proteinExistence type="predicted"/>
<sequence>MKTRIVQKALPFAAIVLAVAGAFAANISRTNVSTYADVNGRIPSTCAETSVVCSDNFNPQMCTNGAQQLYKLNAAGTACPQALYKKIQ</sequence>
<dbReference type="Proteomes" id="UP000183658">
    <property type="component" value="Unassembled WGS sequence"/>
</dbReference>
<organism evidence="2 3">
    <name type="scientific">Flavobacterium frigoris</name>
    <dbReference type="NCBI Taxonomy" id="229204"/>
    <lineage>
        <taxon>Bacteria</taxon>
        <taxon>Pseudomonadati</taxon>
        <taxon>Bacteroidota</taxon>
        <taxon>Flavobacteriia</taxon>
        <taxon>Flavobacteriales</taxon>
        <taxon>Flavobacteriaceae</taxon>
        <taxon>Flavobacterium</taxon>
    </lineage>
</organism>
<accession>A0A1H9HVJ1</accession>
<feature type="signal peptide" evidence="1">
    <location>
        <begin position="1"/>
        <end position="24"/>
    </location>
</feature>
<reference evidence="3" key="1">
    <citation type="submission" date="2016-10" db="EMBL/GenBank/DDBJ databases">
        <authorList>
            <person name="Varghese N."/>
            <person name="Submissions S."/>
        </authorList>
    </citation>
    <scope>NUCLEOTIDE SEQUENCE [LARGE SCALE GENOMIC DNA]</scope>
    <source>
        <strain evidence="3">DSM 15719</strain>
    </source>
</reference>
<gene>
    <name evidence="2" type="ORF">SAMN05444355_103268</name>
</gene>
<evidence type="ECO:0000313" key="2">
    <source>
        <dbReference type="EMBL" id="SEQ66287.1"/>
    </source>
</evidence>